<evidence type="ECO:0000256" key="1">
    <source>
        <dbReference type="ARBA" id="ARBA00004196"/>
    </source>
</evidence>
<dbReference type="InterPro" id="IPR013766">
    <property type="entry name" value="Thioredoxin_domain"/>
</dbReference>
<evidence type="ECO:0000256" key="4">
    <source>
        <dbReference type="ARBA" id="ARBA00023284"/>
    </source>
</evidence>
<keyword evidence="3" id="KW-1015">Disulfide bond</keyword>
<dbReference type="STRING" id="408074.SAMN05660909_04526"/>
<sequence>MNKLMLVTLLSWPMLSSAQEGRFVINGRMEKIDIPTKIYLTTVVDDIMTMDSATIQNNQFHFEGKVEGPIKASLFINDIRPADKAPITVQYKNNMRIFVLEPGEIKVNGKELLKTATVSSPINNLEKEYKELLRDITKTMDKVEYQLAALRANNGKPNPEKEQELAMRHQLSYGARKMLQQKYINEHPKSFFSLLALEEVAGYTYDPVYIYSMFERLDSSVINTPEGKLFKAELDRGMNLLIGSEAPDFKVTDLRTGKEVKLSDFKGKYVLVDFWATYNEYSRNAHQVMTDVYKEFADSNFTIISVTVDAPSNRDAIMEAIEKDKMEWTNLGDSLRQRNDAAKLFNIFTLPQIYLIDNNGHIFNKNFPIENLRTEIIKMRHPKRETEDSALQSAN</sequence>
<dbReference type="GO" id="GO:0017004">
    <property type="term" value="P:cytochrome complex assembly"/>
    <property type="evidence" value="ECO:0007669"/>
    <property type="project" value="UniProtKB-KW"/>
</dbReference>
<dbReference type="GO" id="GO:0016491">
    <property type="term" value="F:oxidoreductase activity"/>
    <property type="evidence" value="ECO:0007669"/>
    <property type="project" value="InterPro"/>
</dbReference>
<dbReference type="Pfam" id="PF14289">
    <property type="entry name" value="DUF4369"/>
    <property type="match status" value="1"/>
</dbReference>
<reference evidence="9" key="1">
    <citation type="submission" date="2016-10" db="EMBL/GenBank/DDBJ databases">
        <authorList>
            <person name="Varghese N."/>
            <person name="Submissions S."/>
        </authorList>
    </citation>
    <scope>NUCLEOTIDE SEQUENCE [LARGE SCALE GENOMIC DNA]</scope>
    <source>
        <strain evidence="9">DSM 23920</strain>
    </source>
</reference>
<feature type="coiled-coil region" evidence="5">
    <location>
        <begin position="122"/>
        <end position="153"/>
    </location>
</feature>
<comment type="subcellular location">
    <subcellularLocation>
        <location evidence="1">Cell envelope</location>
    </subcellularLocation>
</comment>
<keyword evidence="9" id="KW-1185">Reference proteome</keyword>
<dbReference type="InterPro" id="IPR050553">
    <property type="entry name" value="Thioredoxin_ResA/DsbE_sf"/>
</dbReference>
<evidence type="ECO:0000256" key="3">
    <source>
        <dbReference type="ARBA" id="ARBA00023157"/>
    </source>
</evidence>
<dbReference type="RefSeq" id="WP_089764459.1">
    <property type="nucleotide sequence ID" value="NZ_BKAT01000007.1"/>
</dbReference>
<keyword evidence="2" id="KW-0201">Cytochrome c-type biogenesis</keyword>
<dbReference type="InterPro" id="IPR000866">
    <property type="entry name" value="AhpC/TSA"/>
</dbReference>
<keyword evidence="6" id="KW-0732">Signal</keyword>
<evidence type="ECO:0000256" key="2">
    <source>
        <dbReference type="ARBA" id="ARBA00022748"/>
    </source>
</evidence>
<dbReference type="Gene3D" id="3.40.30.10">
    <property type="entry name" value="Glutaredoxin"/>
    <property type="match status" value="1"/>
</dbReference>
<evidence type="ECO:0000256" key="6">
    <source>
        <dbReference type="SAM" id="SignalP"/>
    </source>
</evidence>
<dbReference type="AlphaFoldDB" id="A0A1H4FNM8"/>
<name>A0A1H4FNM8_9BACT</name>
<evidence type="ECO:0000313" key="9">
    <source>
        <dbReference type="Proteomes" id="UP000199656"/>
    </source>
</evidence>
<dbReference type="PANTHER" id="PTHR42852">
    <property type="entry name" value="THIOL:DISULFIDE INTERCHANGE PROTEIN DSBE"/>
    <property type="match status" value="1"/>
</dbReference>
<dbReference type="InterPro" id="IPR036249">
    <property type="entry name" value="Thioredoxin-like_sf"/>
</dbReference>
<dbReference type="Proteomes" id="UP000199656">
    <property type="component" value="Unassembled WGS sequence"/>
</dbReference>
<keyword evidence="4" id="KW-0676">Redox-active center</keyword>
<dbReference type="OrthoDB" id="750178at2"/>
<protein>
    <submittedName>
        <fullName evidence="8">Peroxiredoxin</fullName>
    </submittedName>
</protein>
<dbReference type="InterPro" id="IPR025380">
    <property type="entry name" value="DUF4369"/>
</dbReference>
<feature type="signal peptide" evidence="6">
    <location>
        <begin position="1"/>
        <end position="18"/>
    </location>
</feature>
<accession>A0A1H4FNM8</accession>
<organism evidence="8 9">
    <name type="scientific">Chitinophaga terrae</name>
    <name type="common">ex Kim and Jung 2007</name>
    <dbReference type="NCBI Taxonomy" id="408074"/>
    <lineage>
        <taxon>Bacteria</taxon>
        <taxon>Pseudomonadati</taxon>
        <taxon>Bacteroidota</taxon>
        <taxon>Chitinophagia</taxon>
        <taxon>Chitinophagales</taxon>
        <taxon>Chitinophagaceae</taxon>
        <taxon>Chitinophaga</taxon>
    </lineage>
</organism>
<dbReference type="GO" id="GO:0016209">
    <property type="term" value="F:antioxidant activity"/>
    <property type="evidence" value="ECO:0007669"/>
    <property type="project" value="InterPro"/>
</dbReference>
<keyword evidence="5" id="KW-0175">Coiled coil</keyword>
<gene>
    <name evidence="8" type="ORF">SAMN05660909_04526</name>
</gene>
<dbReference type="EMBL" id="FNRL01000026">
    <property type="protein sequence ID" value="SEA98278.1"/>
    <property type="molecule type" value="Genomic_DNA"/>
</dbReference>
<dbReference type="Pfam" id="PF00578">
    <property type="entry name" value="AhpC-TSA"/>
    <property type="match status" value="1"/>
</dbReference>
<dbReference type="PROSITE" id="PS51352">
    <property type="entry name" value="THIOREDOXIN_2"/>
    <property type="match status" value="1"/>
</dbReference>
<feature type="chain" id="PRO_5011702467" evidence="6">
    <location>
        <begin position="19"/>
        <end position="395"/>
    </location>
</feature>
<dbReference type="GO" id="GO:0030313">
    <property type="term" value="C:cell envelope"/>
    <property type="evidence" value="ECO:0007669"/>
    <property type="project" value="UniProtKB-SubCell"/>
</dbReference>
<evidence type="ECO:0000313" key="8">
    <source>
        <dbReference type="EMBL" id="SEA98278.1"/>
    </source>
</evidence>
<feature type="domain" description="Thioredoxin" evidence="7">
    <location>
        <begin position="240"/>
        <end position="381"/>
    </location>
</feature>
<evidence type="ECO:0000256" key="5">
    <source>
        <dbReference type="SAM" id="Coils"/>
    </source>
</evidence>
<dbReference type="CDD" id="cd02966">
    <property type="entry name" value="TlpA_like_family"/>
    <property type="match status" value="1"/>
</dbReference>
<dbReference type="SUPFAM" id="SSF52833">
    <property type="entry name" value="Thioredoxin-like"/>
    <property type="match status" value="1"/>
</dbReference>
<evidence type="ECO:0000259" key="7">
    <source>
        <dbReference type="PROSITE" id="PS51352"/>
    </source>
</evidence>
<dbReference type="PANTHER" id="PTHR42852:SF6">
    <property type="entry name" value="THIOL:DISULFIDE INTERCHANGE PROTEIN DSBE"/>
    <property type="match status" value="1"/>
</dbReference>
<proteinExistence type="predicted"/>